<organism evidence="2 3">
    <name type="scientific">Amniculicola lignicola CBS 123094</name>
    <dbReference type="NCBI Taxonomy" id="1392246"/>
    <lineage>
        <taxon>Eukaryota</taxon>
        <taxon>Fungi</taxon>
        <taxon>Dikarya</taxon>
        <taxon>Ascomycota</taxon>
        <taxon>Pezizomycotina</taxon>
        <taxon>Dothideomycetes</taxon>
        <taxon>Pleosporomycetidae</taxon>
        <taxon>Pleosporales</taxon>
        <taxon>Amniculicolaceae</taxon>
        <taxon>Amniculicola</taxon>
    </lineage>
</organism>
<reference evidence="2" key="1">
    <citation type="journal article" date="2020" name="Stud. Mycol.">
        <title>101 Dothideomycetes genomes: a test case for predicting lifestyles and emergence of pathogens.</title>
        <authorList>
            <person name="Haridas S."/>
            <person name="Albert R."/>
            <person name="Binder M."/>
            <person name="Bloem J."/>
            <person name="Labutti K."/>
            <person name="Salamov A."/>
            <person name="Andreopoulos B."/>
            <person name="Baker S."/>
            <person name="Barry K."/>
            <person name="Bills G."/>
            <person name="Bluhm B."/>
            <person name="Cannon C."/>
            <person name="Castanera R."/>
            <person name="Culley D."/>
            <person name="Daum C."/>
            <person name="Ezra D."/>
            <person name="Gonzalez J."/>
            <person name="Henrissat B."/>
            <person name="Kuo A."/>
            <person name="Liang C."/>
            <person name="Lipzen A."/>
            <person name="Lutzoni F."/>
            <person name="Magnuson J."/>
            <person name="Mondo S."/>
            <person name="Nolan M."/>
            <person name="Ohm R."/>
            <person name="Pangilinan J."/>
            <person name="Park H.-J."/>
            <person name="Ramirez L."/>
            <person name="Alfaro M."/>
            <person name="Sun H."/>
            <person name="Tritt A."/>
            <person name="Yoshinaga Y."/>
            <person name="Zwiers L.-H."/>
            <person name="Turgeon B."/>
            <person name="Goodwin S."/>
            <person name="Spatafora J."/>
            <person name="Crous P."/>
            <person name="Grigoriev I."/>
        </authorList>
    </citation>
    <scope>NUCLEOTIDE SEQUENCE</scope>
    <source>
        <strain evidence="2">CBS 123094</strain>
    </source>
</reference>
<proteinExistence type="predicted"/>
<evidence type="ECO:0000313" key="2">
    <source>
        <dbReference type="EMBL" id="KAF2008043.1"/>
    </source>
</evidence>
<sequence length="67" mass="8047">MFLSMVLLSKRGRRISKFVQHLLWVHYTGRRLIIFRSNAFSLLVYYMFLFFVFDLGFDRAPTLLAIL</sequence>
<gene>
    <name evidence="2" type="ORF">P154DRAFT_14464</name>
</gene>
<evidence type="ECO:0000256" key="1">
    <source>
        <dbReference type="SAM" id="Phobius"/>
    </source>
</evidence>
<keyword evidence="1" id="KW-1133">Transmembrane helix</keyword>
<dbReference type="Proteomes" id="UP000799779">
    <property type="component" value="Unassembled WGS sequence"/>
</dbReference>
<keyword evidence="3" id="KW-1185">Reference proteome</keyword>
<evidence type="ECO:0000313" key="3">
    <source>
        <dbReference type="Proteomes" id="UP000799779"/>
    </source>
</evidence>
<dbReference type="AlphaFoldDB" id="A0A6A5X508"/>
<feature type="transmembrane region" description="Helical" evidence="1">
    <location>
        <begin position="39"/>
        <end position="57"/>
    </location>
</feature>
<name>A0A6A5X508_9PLEO</name>
<accession>A0A6A5X508</accession>
<keyword evidence="1" id="KW-0472">Membrane</keyword>
<keyword evidence="1" id="KW-0812">Transmembrane</keyword>
<protein>
    <submittedName>
        <fullName evidence="2">Uncharacterized protein</fullName>
    </submittedName>
</protein>
<dbReference type="EMBL" id="ML977556">
    <property type="protein sequence ID" value="KAF2008043.1"/>
    <property type="molecule type" value="Genomic_DNA"/>
</dbReference>